<sequence>MNVLLHRRQLMITSLPWRMDIWLVIKSVSTGGMMGMHVFRVFNKKLNILTKWNCHHDRMGSLWTHYTC</sequence>
<organism evidence="2">
    <name type="scientific">Aspergillus flavus</name>
    <dbReference type="NCBI Taxonomy" id="5059"/>
    <lineage>
        <taxon>Eukaryota</taxon>
        <taxon>Fungi</taxon>
        <taxon>Dikarya</taxon>
        <taxon>Ascomycota</taxon>
        <taxon>Pezizomycotina</taxon>
        <taxon>Eurotiomycetes</taxon>
        <taxon>Eurotiomycetidae</taxon>
        <taxon>Eurotiales</taxon>
        <taxon>Aspergillaceae</taxon>
        <taxon>Aspergillus</taxon>
        <taxon>Aspergillus subgen. Circumdati</taxon>
    </lineage>
</organism>
<proteinExistence type="predicted"/>
<dbReference type="EMBL" id="ML734652">
    <property type="protein sequence ID" value="KAB8242964.1"/>
    <property type="molecule type" value="Genomic_DNA"/>
</dbReference>
<gene>
    <name evidence="2" type="ORF">BDV35DRAFT_364642</name>
</gene>
<keyword evidence="1" id="KW-1133">Transmembrane helix</keyword>
<name>A0A5N6GN61_ASPFL</name>
<evidence type="ECO:0000313" key="2">
    <source>
        <dbReference type="EMBL" id="KAB8242964.1"/>
    </source>
</evidence>
<protein>
    <submittedName>
        <fullName evidence="2">Uncharacterized protein</fullName>
    </submittedName>
</protein>
<reference evidence="2" key="1">
    <citation type="submission" date="2019-04" db="EMBL/GenBank/DDBJ databases">
        <title>Friends and foes A comparative genomics study of 23 Aspergillus species from section Flavi.</title>
        <authorList>
            <consortium name="DOE Joint Genome Institute"/>
            <person name="Kjaerbolling I."/>
            <person name="Vesth T."/>
            <person name="Frisvad J.C."/>
            <person name="Nybo J.L."/>
            <person name="Theobald S."/>
            <person name="Kildgaard S."/>
            <person name="Isbrandt T."/>
            <person name="Kuo A."/>
            <person name="Sato A."/>
            <person name="Lyhne E.K."/>
            <person name="Kogle M.E."/>
            <person name="Wiebenga A."/>
            <person name="Kun R.S."/>
            <person name="Lubbers R.J."/>
            <person name="Makela M.R."/>
            <person name="Barry K."/>
            <person name="Chovatia M."/>
            <person name="Clum A."/>
            <person name="Daum C."/>
            <person name="Haridas S."/>
            <person name="He G."/>
            <person name="LaButti K."/>
            <person name="Lipzen A."/>
            <person name="Mondo S."/>
            <person name="Riley R."/>
            <person name="Salamov A."/>
            <person name="Simmons B.A."/>
            <person name="Magnuson J.K."/>
            <person name="Henrissat B."/>
            <person name="Mortensen U.H."/>
            <person name="Larsen T.O."/>
            <person name="Devries R.P."/>
            <person name="Grigoriev I.V."/>
            <person name="Machida M."/>
            <person name="Baker S.E."/>
            <person name="Andersen M.R."/>
        </authorList>
    </citation>
    <scope>NUCLEOTIDE SEQUENCE [LARGE SCALE GENOMIC DNA]</scope>
    <source>
        <strain evidence="2">CBS 121.62</strain>
    </source>
</reference>
<evidence type="ECO:0000256" key="1">
    <source>
        <dbReference type="SAM" id="Phobius"/>
    </source>
</evidence>
<dbReference type="AlphaFoldDB" id="A0A5N6GN61"/>
<keyword evidence="1" id="KW-0472">Membrane</keyword>
<accession>A0A5N6GN61</accession>
<feature type="transmembrane region" description="Helical" evidence="1">
    <location>
        <begin position="21"/>
        <end position="42"/>
    </location>
</feature>
<dbReference type="Proteomes" id="UP000325434">
    <property type="component" value="Unassembled WGS sequence"/>
</dbReference>
<keyword evidence="1" id="KW-0812">Transmembrane</keyword>